<feature type="region of interest" description="Disordered" evidence="1">
    <location>
        <begin position="45"/>
        <end position="65"/>
    </location>
</feature>
<gene>
    <name evidence="2" type="ORF">BOX17_00655</name>
</gene>
<sequence>MTRSKAGWPGTTDIVMALSLATLLAGCSYTPAHVRTEPLIEIDGHSAWHSRRHEQDDQGENDNAQ</sequence>
<dbReference type="AlphaFoldDB" id="A0A1J0VC56"/>
<dbReference type="RefSeq" id="WP_071941580.1">
    <property type="nucleotide sequence ID" value="NZ_CP018139.1"/>
</dbReference>
<keyword evidence="3" id="KW-1185">Reference proteome</keyword>
<reference evidence="3" key="1">
    <citation type="submission" date="2016-11" db="EMBL/GenBank/DDBJ databases">
        <title>Halolamina sediminis sp. nov., an extremely halophilic archaeon isolated from solar salt.</title>
        <authorList>
            <person name="Koh H.-W."/>
            <person name="Rani S."/>
            <person name="Park S.-J."/>
        </authorList>
    </citation>
    <scope>NUCLEOTIDE SEQUENCE [LARGE SCALE GENOMIC DNA]</scope>
    <source>
        <strain evidence="3">Hb3</strain>
    </source>
</reference>
<dbReference type="Proteomes" id="UP000181985">
    <property type="component" value="Chromosome"/>
</dbReference>
<proteinExistence type="predicted"/>
<dbReference type="PROSITE" id="PS51257">
    <property type="entry name" value="PROKAR_LIPOPROTEIN"/>
    <property type="match status" value="1"/>
</dbReference>
<evidence type="ECO:0000313" key="3">
    <source>
        <dbReference type="Proteomes" id="UP000181985"/>
    </source>
</evidence>
<dbReference type="EMBL" id="CP018139">
    <property type="protein sequence ID" value="APE29596.1"/>
    <property type="molecule type" value="Genomic_DNA"/>
</dbReference>
<accession>A0A1J0VC56</accession>
<evidence type="ECO:0000256" key="1">
    <source>
        <dbReference type="SAM" id="MobiDB-lite"/>
    </source>
</evidence>
<dbReference type="KEGG" id="hsi:BOX17_00655"/>
<evidence type="ECO:0000313" key="2">
    <source>
        <dbReference type="EMBL" id="APE29596.1"/>
    </source>
</evidence>
<protein>
    <submittedName>
        <fullName evidence="2">Uncharacterized protein</fullName>
    </submittedName>
</protein>
<organism evidence="2 3">
    <name type="scientific">Halomonas aestuarii</name>
    <dbReference type="NCBI Taxonomy" id="1897729"/>
    <lineage>
        <taxon>Bacteria</taxon>
        <taxon>Pseudomonadati</taxon>
        <taxon>Pseudomonadota</taxon>
        <taxon>Gammaproteobacteria</taxon>
        <taxon>Oceanospirillales</taxon>
        <taxon>Halomonadaceae</taxon>
        <taxon>Halomonas</taxon>
    </lineage>
</organism>
<name>A0A1J0VC56_9GAMM</name>
<dbReference type="OrthoDB" id="6174571at2"/>